<keyword evidence="2" id="KW-1003">Cell membrane</keyword>
<dbReference type="OrthoDB" id="4889053at2"/>
<dbReference type="InterPro" id="IPR050083">
    <property type="entry name" value="HtpX_protease"/>
</dbReference>
<feature type="transmembrane region" description="Helical" evidence="11">
    <location>
        <begin position="748"/>
        <end position="766"/>
    </location>
</feature>
<feature type="transmembrane region" description="Helical" evidence="11">
    <location>
        <begin position="624"/>
        <end position="644"/>
    </location>
</feature>
<evidence type="ECO:0000256" key="11">
    <source>
        <dbReference type="SAM" id="Phobius"/>
    </source>
</evidence>
<evidence type="ECO:0000313" key="14">
    <source>
        <dbReference type="Proteomes" id="UP000318416"/>
    </source>
</evidence>
<feature type="transmembrane region" description="Helical" evidence="11">
    <location>
        <begin position="386"/>
        <end position="408"/>
    </location>
</feature>
<keyword evidence="8 11" id="KW-1133">Transmembrane helix</keyword>
<feature type="domain" description="Peptidase M48" evidence="12">
    <location>
        <begin position="175"/>
        <end position="342"/>
    </location>
</feature>
<dbReference type="EMBL" id="VIVR01000001">
    <property type="protein sequence ID" value="TWE15369.1"/>
    <property type="molecule type" value="Genomic_DNA"/>
</dbReference>
<evidence type="ECO:0000256" key="1">
    <source>
        <dbReference type="ARBA" id="ARBA00001947"/>
    </source>
</evidence>
<feature type="transmembrane region" description="Helical" evidence="11">
    <location>
        <begin position="263"/>
        <end position="282"/>
    </location>
</feature>
<evidence type="ECO:0000256" key="9">
    <source>
        <dbReference type="ARBA" id="ARBA00023049"/>
    </source>
</evidence>
<keyword evidence="4 11" id="KW-0812">Transmembrane</keyword>
<comment type="cofactor">
    <cofactor evidence="1">
        <name>Zn(2+)</name>
        <dbReference type="ChEBI" id="CHEBI:29105"/>
    </cofactor>
</comment>
<feature type="transmembrane region" description="Helical" evidence="11">
    <location>
        <begin position="346"/>
        <end position="366"/>
    </location>
</feature>
<evidence type="ECO:0000256" key="2">
    <source>
        <dbReference type="ARBA" id="ARBA00022475"/>
    </source>
</evidence>
<evidence type="ECO:0000256" key="8">
    <source>
        <dbReference type="ARBA" id="ARBA00022989"/>
    </source>
</evidence>
<evidence type="ECO:0000256" key="6">
    <source>
        <dbReference type="ARBA" id="ARBA00022801"/>
    </source>
</evidence>
<dbReference type="GO" id="GO:0006508">
    <property type="term" value="P:proteolysis"/>
    <property type="evidence" value="ECO:0007669"/>
    <property type="project" value="UniProtKB-KW"/>
</dbReference>
<keyword evidence="9" id="KW-0482">Metalloprotease</keyword>
<reference evidence="13 14" key="1">
    <citation type="submission" date="2019-06" db="EMBL/GenBank/DDBJ databases">
        <title>Sequencing the genomes of 1000 actinobacteria strains.</title>
        <authorList>
            <person name="Klenk H.-P."/>
        </authorList>
    </citation>
    <scope>NUCLEOTIDE SEQUENCE [LARGE SCALE GENOMIC DNA]</scope>
    <source>
        <strain evidence="13 14">DSM 41649</strain>
    </source>
</reference>
<evidence type="ECO:0000256" key="10">
    <source>
        <dbReference type="ARBA" id="ARBA00023136"/>
    </source>
</evidence>
<protein>
    <recommendedName>
        <fullName evidence="12">Peptidase M48 domain-containing protein</fullName>
    </recommendedName>
</protein>
<keyword evidence="3" id="KW-0645">Protease</keyword>
<dbReference type="Gene3D" id="3.30.2010.10">
    <property type="entry name" value="Metalloproteases ('zincins'), catalytic domain"/>
    <property type="match status" value="1"/>
</dbReference>
<feature type="transmembrane region" description="Helical" evidence="11">
    <location>
        <begin position="450"/>
        <end position="477"/>
    </location>
</feature>
<feature type="transmembrane region" description="Helical" evidence="11">
    <location>
        <begin position="489"/>
        <end position="508"/>
    </location>
</feature>
<dbReference type="PANTHER" id="PTHR43221">
    <property type="entry name" value="PROTEASE HTPX"/>
    <property type="match status" value="1"/>
</dbReference>
<evidence type="ECO:0000256" key="7">
    <source>
        <dbReference type="ARBA" id="ARBA00022833"/>
    </source>
</evidence>
<keyword evidence="10 11" id="KW-0472">Membrane</keyword>
<feature type="transmembrane region" description="Helical" evidence="11">
    <location>
        <begin position="420"/>
        <end position="438"/>
    </location>
</feature>
<evidence type="ECO:0000256" key="4">
    <source>
        <dbReference type="ARBA" id="ARBA00022692"/>
    </source>
</evidence>
<comment type="caution">
    <text evidence="13">The sequence shown here is derived from an EMBL/GenBank/DDBJ whole genome shotgun (WGS) entry which is preliminary data.</text>
</comment>
<keyword evidence="14" id="KW-1185">Reference proteome</keyword>
<dbReference type="AlphaFoldDB" id="A0A561EIC4"/>
<dbReference type="Pfam" id="PF01435">
    <property type="entry name" value="Peptidase_M48"/>
    <property type="match status" value="1"/>
</dbReference>
<sequence>MSEQTLAGDGGPLRGGARLFSTPSGTRLRFATLIGLALGTTALVHTNFAGLMLHRQGTSDPSARCQVRSGLYLLRDGWSDPDEGKWQTYWGCMRHQTVPVLTWVLVAVLLLLLLAAVLHRVQPTWRVRRRRLAPLDLNADAALAEELAALVRRAELTDPPTFLTDPLGHRTGGVAFGHRRRRLVCLDAGLLALRGRDPEAFRAVVLHELAHLRNRDVTVTHATLAVWRAFLVVTLVPFALTIVDPMLVTATPLTLPRWSHYTLAFNANTAWRIVALVMLVYASRASVLRARELYADARVALWTGTADPYRGFTDQARPRFWRWHTWWANHPGRAARTAALQRPHSLLRPGVGEMLAAGIAVQITWNHLWQTLVTAGVANAENSWHMVLRIAWSSAVAALLGVSGLRYAEFRRAGGRARGAAALSGLALGLGLVAGRFLDVAAAGRERSLPVTWIGAADALLLLGCATAVSCWAGYLAGLLGSRRRSRHGLLAAAALLLLCYVLLGRWTEEDGADGVLRYLLAPESAQLRRYAAEVGWTTWDSGAVHAVVFAFIEDSDRVLMVAALAALWLVPLLLGGIPMPRVRAALLAGLGAGAAWAVLDVALRAAAHRSVAAGVRAGDAFAVVFSSWEIVGIAAVQLVLSVLLARRRFGLPSTLLACTVTGAVGAAGLVGLHLADGCGLVGALARTTCTRTMDDALAARPLQVVPILGTVAALVGAALGGGLRLLRERTEGLAAVPDHRVAAGGRTVRVVAVAIVAACVASVAFPPAATRDVLKVDEAGRSAPPPNRGEAVRAIWYVGGGWDRILGVQRRMGWMFEAFQPFDPAMAQDRCTQLASSVRDARAFPAPPEATSAEAWTGLLDSVERGAELCAKAADPFDDSLMSESARSFKAANARMAELVAMVPR</sequence>
<dbReference type="InterPro" id="IPR001915">
    <property type="entry name" value="Peptidase_M48"/>
</dbReference>
<feature type="transmembrane region" description="Helical" evidence="11">
    <location>
        <begin position="28"/>
        <end position="53"/>
    </location>
</feature>
<dbReference type="GO" id="GO:0004222">
    <property type="term" value="F:metalloendopeptidase activity"/>
    <property type="evidence" value="ECO:0007669"/>
    <property type="project" value="InterPro"/>
</dbReference>
<dbReference type="PANTHER" id="PTHR43221:SF2">
    <property type="entry name" value="PROTEASE HTPX HOMOLOG"/>
    <property type="match status" value="1"/>
</dbReference>
<feature type="transmembrane region" description="Helical" evidence="11">
    <location>
        <begin position="100"/>
        <end position="121"/>
    </location>
</feature>
<feature type="transmembrane region" description="Helical" evidence="11">
    <location>
        <begin position="656"/>
        <end position="676"/>
    </location>
</feature>
<evidence type="ECO:0000256" key="3">
    <source>
        <dbReference type="ARBA" id="ARBA00022670"/>
    </source>
</evidence>
<organism evidence="13 14">
    <name type="scientific">Kitasatospora atroaurantiaca</name>
    <dbReference type="NCBI Taxonomy" id="285545"/>
    <lineage>
        <taxon>Bacteria</taxon>
        <taxon>Bacillati</taxon>
        <taxon>Actinomycetota</taxon>
        <taxon>Actinomycetes</taxon>
        <taxon>Kitasatosporales</taxon>
        <taxon>Streptomycetaceae</taxon>
        <taxon>Kitasatospora</taxon>
    </lineage>
</organism>
<keyword evidence="6" id="KW-0378">Hydrolase</keyword>
<proteinExistence type="predicted"/>
<evidence type="ECO:0000256" key="5">
    <source>
        <dbReference type="ARBA" id="ARBA00022723"/>
    </source>
</evidence>
<dbReference type="Proteomes" id="UP000318416">
    <property type="component" value="Unassembled WGS sequence"/>
</dbReference>
<keyword evidence="5" id="KW-0479">Metal-binding</keyword>
<feature type="transmembrane region" description="Helical" evidence="11">
    <location>
        <begin position="222"/>
        <end position="243"/>
    </location>
</feature>
<keyword evidence="7" id="KW-0862">Zinc</keyword>
<feature type="transmembrane region" description="Helical" evidence="11">
    <location>
        <begin position="585"/>
        <end position="604"/>
    </location>
</feature>
<evidence type="ECO:0000259" key="12">
    <source>
        <dbReference type="Pfam" id="PF01435"/>
    </source>
</evidence>
<feature type="transmembrane region" description="Helical" evidence="11">
    <location>
        <begin position="705"/>
        <end position="727"/>
    </location>
</feature>
<evidence type="ECO:0000313" key="13">
    <source>
        <dbReference type="EMBL" id="TWE15369.1"/>
    </source>
</evidence>
<gene>
    <name evidence="13" type="ORF">FB465_0262</name>
</gene>
<dbReference type="GO" id="GO:0046872">
    <property type="term" value="F:metal ion binding"/>
    <property type="evidence" value="ECO:0007669"/>
    <property type="project" value="UniProtKB-KW"/>
</dbReference>
<feature type="transmembrane region" description="Helical" evidence="11">
    <location>
        <begin position="559"/>
        <end position="578"/>
    </location>
</feature>
<accession>A0A561EIC4</accession>
<dbReference type="RefSeq" id="WP_145786781.1">
    <property type="nucleotide sequence ID" value="NZ_BAAABR010000014.1"/>
</dbReference>
<name>A0A561EIC4_9ACTN</name>